<name>A0A6J4SPE6_9ACTN</name>
<feature type="non-terminal residue" evidence="2">
    <location>
        <position position="54"/>
    </location>
</feature>
<organism evidence="2">
    <name type="scientific">uncultured Solirubrobacteraceae bacterium</name>
    <dbReference type="NCBI Taxonomy" id="1162706"/>
    <lineage>
        <taxon>Bacteria</taxon>
        <taxon>Bacillati</taxon>
        <taxon>Actinomycetota</taxon>
        <taxon>Thermoleophilia</taxon>
        <taxon>Solirubrobacterales</taxon>
        <taxon>Solirubrobacteraceae</taxon>
        <taxon>environmental samples</taxon>
    </lineage>
</organism>
<accession>A0A6J4SPE6</accession>
<protein>
    <submittedName>
        <fullName evidence="2">Uncharacterized protein</fullName>
    </submittedName>
</protein>
<proteinExistence type="predicted"/>
<evidence type="ECO:0000256" key="1">
    <source>
        <dbReference type="SAM" id="MobiDB-lite"/>
    </source>
</evidence>
<gene>
    <name evidence="2" type="ORF">AVDCRST_MAG13-2194</name>
</gene>
<feature type="region of interest" description="Disordered" evidence="1">
    <location>
        <begin position="1"/>
        <end position="54"/>
    </location>
</feature>
<dbReference type="EMBL" id="CADCVO010000352">
    <property type="protein sequence ID" value="CAA9500069.1"/>
    <property type="molecule type" value="Genomic_DNA"/>
</dbReference>
<reference evidence="2" key="1">
    <citation type="submission" date="2020-02" db="EMBL/GenBank/DDBJ databases">
        <authorList>
            <person name="Meier V. D."/>
        </authorList>
    </citation>
    <scope>NUCLEOTIDE SEQUENCE</scope>
    <source>
        <strain evidence="2">AVDCRST_MAG13</strain>
    </source>
</reference>
<dbReference type="AlphaFoldDB" id="A0A6J4SPE6"/>
<feature type="compositionally biased region" description="Pro residues" evidence="1">
    <location>
        <begin position="7"/>
        <end position="16"/>
    </location>
</feature>
<sequence>CCSTCSWPPPSRPPTSPWARPRAPSPGRAAAWRSPRGASPPIRPTRAARRAGSG</sequence>
<feature type="compositionally biased region" description="Low complexity" evidence="1">
    <location>
        <begin position="17"/>
        <end position="40"/>
    </location>
</feature>
<evidence type="ECO:0000313" key="2">
    <source>
        <dbReference type="EMBL" id="CAA9500069.1"/>
    </source>
</evidence>
<feature type="non-terminal residue" evidence="2">
    <location>
        <position position="1"/>
    </location>
</feature>